<organism evidence="1 2">
    <name type="scientific">Tanacetum coccineum</name>
    <dbReference type="NCBI Taxonomy" id="301880"/>
    <lineage>
        <taxon>Eukaryota</taxon>
        <taxon>Viridiplantae</taxon>
        <taxon>Streptophyta</taxon>
        <taxon>Embryophyta</taxon>
        <taxon>Tracheophyta</taxon>
        <taxon>Spermatophyta</taxon>
        <taxon>Magnoliopsida</taxon>
        <taxon>eudicotyledons</taxon>
        <taxon>Gunneridae</taxon>
        <taxon>Pentapetalae</taxon>
        <taxon>asterids</taxon>
        <taxon>campanulids</taxon>
        <taxon>Asterales</taxon>
        <taxon>Asteraceae</taxon>
        <taxon>Asteroideae</taxon>
        <taxon>Anthemideae</taxon>
        <taxon>Anthemidinae</taxon>
        <taxon>Tanacetum</taxon>
    </lineage>
</organism>
<evidence type="ECO:0000313" key="2">
    <source>
        <dbReference type="Proteomes" id="UP001151760"/>
    </source>
</evidence>
<reference evidence="1" key="1">
    <citation type="journal article" date="2022" name="Int. J. Mol. Sci.">
        <title>Draft Genome of Tanacetum Coccineum: Genomic Comparison of Closely Related Tanacetum-Family Plants.</title>
        <authorList>
            <person name="Yamashiro T."/>
            <person name="Shiraishi A."/>
            <person name="Nakayama K."/>
            <person name="Satake H."/>
        </authorList>
    </citation>
    <scope>NUCLEOTIDE SEQUENCE</scope>
</reference>
<comment type="caution">
    <text evidence="1">The sequence shown here is derived from an EMBL/GenBank/DDBJ whole genome shotgun (WGS) entry which is preliminary data.</text>
</comment>
<keyword evidence="2" id="KW-1185">Reference proteome</keyword>
<reference evidence="1" key="2">
    <citation type="submission" date="2022-01" db="EMBL/GenBank/DDBJ databases">
        <authorList>
            <person name="Yamashiro T."/>
            <person name="Shiraishi A."/>
            <person name="Satake H."/>
            <person name="Nakayama K."/>
        </authorList>
    </citation>
    <scope>NUCLEOTIDE SEQUENCE</scope>
</reference>
<gene>
    <name evidence="1" type="ORF">Tco_0800366</name>
</gene>
<protein>
    <submittedName>
        <fullName evidence="1">Uncharacterized protein</fullName>
    </submittedName>
</protein>
<name>A0ABQ4ZXD0_9ASTR</name>
<dbReference type="EMBL" id="BQNB010011655">
    <property type="protein sequence ID" value="GJS93398.1"/>
    <property type="molecule type" value="Genomic_DNA"/>
</dbReference>
<evidence type="ECO:0000313" key="1">
    <source>
        <dbReference type="EMBL" id="GJS93398.1"/>
    </source>
</evidence>
<dbReference type="Proteomes" id="UP001151760">
    <property type="component" value="Unassembled WGS sequence"/>
</dbReference>
<accession>A0ABQ4ZXD0</accession>
<sequence length="93" mass="10397">MIVETPKENALVDSRWNLREVLPVQILSQVSDKFKTGLGYNAATAASPAVESFVNSSEMLENQEYNRSKDIIAVPPPIFGVHTFKPDLTFKMK</sequence>
<proteinExistence type="predicted"/>